<dbReference type="Proteomes" id="UP000014978">
    <property type="component" value="Unassembled WGS sequence"/>
</dbReference>
<feature type="coiled-coil region" evidence="1">
    <location>
        <begin position="403"/>
        <end position="487"/>
    </location>
</feature>
<dbReference type="HOGENOM" id="CLU_520706_0_0_1"/>
<evidence type="ECO:0000313" key="3">
    <source>
        <dbReference type="Proteomes" id="UP000014978"/>
    </source>
</evidence>
<protein>
    <submittedName>
        <fullName evidence="2">Uncharacterized protein</fullName>
    </submittedName>
</protein>
<gene>
    <name evidence="2" type="ORF">SLOPH_1667</name>
</gene>
<comment type="caution">
    <text evidence="2">The sequence shown here is derived from an EMBL/GenBank/DDBJ whole genome shotgun (WGS) entry which is preliminary data.</text>
</comment>
<dbReference type="EMBL" id="ATCN01000202">
    <property type="protein sequence ID" value="EPR79554.1"/>
    <property type="molecule type" value="Genomic_DNA"/>
</dbReference>
<sequence>MENSFAIQFNPISTVKTVKEYESEIEALKSENFELKHKLSMNSGIDSGKAIEENIKIIEVLKREKENNIMEFNKELNIRNDKINSYEEENQKLIGYLEEINQKYKILLNEINKYKNEIVKRDNDEKILKSKIEEERNGFRDLVQKENTMVIKLKRELEQNNKELQNLNNRIKEYENILEETNNIKEKDSGYLRNEIIQRDELINRYNQEIQSKDGIIEELYRNVEELKKNLKEIETDFEESERIIHNKNLEIKDLENVLYDKEKKMEELVKMKDNGNKTEIREYLEEINKIKIQIKQLTEENNNLNEIINNTHKENEMNKKEMKNFYDENNRLKIKNNKLIEKINNPDNLKRINEYLNVFQSYINKIDNIIDNQKDNVKLTKNNKRFIKDLKINNYNKVSEVLEEIRNIFNKLTRKNHILENEIKEITFFAENNKSILHDRTKKLLEEFTKEFNNARIELNECQKYLIRKGEENKTLKKELKVLQRRVNTISGV</sequence>
<dbReference type="VEuPathDB" id="MicrosporidiaDB:SLOPH_1667"/>
<feature type="coiled-coil region" evidence="1">
    <location>
        <begin position="143"/>
        <end position="184"/>
    </location>
</feature>
<dbReference type="OMA" id="EYEMENE"/>
<keyword evidence="1" id="KW-0175">Coiled coil</keyword>
<dbReference type="STRING" id="1358809.S7XKH0"/>
<proteinExistence type="predicted"/>
<dbReference type="InParanoid" id="S7XKH0"/>
<evidence type="ECO:0000313" key="2">
    <source>
        <dbReference type="EMBL" id="EPR79554.1"/>
    </source>
</evidence>
<evidence type="ECO:0000256" key="1">
    <source>
        <dbReference type="SAM" id="Coils"/>
    </source>
</evidence>
<feature type="coiled-coil region" evidence="1">
    <location>
        <begin position="18"/>
        <end position="117"/>
    </location>
</feature>
<name>S7XKH0_SPRLO</name>
<organism evidence="2 3">
    <name type="scientific">Spraguea lophii (strain 42_110)</name>
    <name type="common">Microsporidian parasite</name>
    <dbReference type="NCBI Taxonomy" id="1358809"/>
    <lineage>
        <taxon>Eukaryota</taxon>
        <taxon>Fungi</taxon>
        <taxon>Fungi incertae sedis</taxon>
        <taxon>Microsporidia</taxon>
        <taxon>Spragueidae</taxon>
        <taxon>Spraguea</taxon>
    </lineage>
</organism>
<accession>S7XKH0</accession>
<feature type="coiled-coil region" evidence="1">
    <location>
        <begin position="210"/>
        <end position="343"/>
    </location>
</feature>
<keyword evidence="3" id="KW-1185">Reference proteome</keyword>
<dbReference type="OrthoDB" id="2190892at2759"/>
<reference evidence="3" key="1">
    <citation type="journal article" date="2013" name="PLoS Genet.">
        <title>The genome of Spraguea lophii and the basis of host-microsporidian interactions.</title>
        <authorList>
            <person name="Campbell S.E."/>
            <person name="Williams T.A."/>
            <person name="Yousuf A."/>
            <person name="Soanes D.M."/>
            <person name="Paszkiewicz K.H."/>
            <person name="Williams B.A.P."/>
        </authorList>
    </citation>
    <scope>NUCLEOTIDE SEQUENCE [LARGE SCALE GENOMIC DNA]</scope>
    <source>
        <strain evidence="3">42_110</strain>
    </source>
</reference>
<dbReference type="AlphaFoldDB" id="S7XKH0"/>